<evidence type="ECO:0000313" key="6">
    <source>
        <dbReference type="EMBL" id="CDR44694.1"/>
    </source>
</evidence>
<organism evidence="6">
    <name type="scientific">Cyberlindnera fabianii</name>
    <name type="common">Yeast</name>
    <name type="synonym">Hansenula fabianii</name>
    <dbReference type="NCBI Taxonomy" id="36022"/>
    <lineage>
        <taxon>Eukaryota</taxon>
        <taxon>Fungi</taxon>
        <taxon>Dikarya</taxon>
        <taxon>Ascomycota</taxon>
        <taxon>Saccharomycotina</taxon>
        <taxon>Saccharomycetes</taxon>
        <taxon>Phaffomycetales</taxon>
        <taxon>Phaffomycetaceae</taxon>
        <taxon>Cyberlindnera</taxon>
    </lineage>
</organism>
<dbReference type="InterPro" id="IPR017862">
    <property type="entry name" value="SKI-int_prot_SKIP"/>
</dbReference>
<dbReference type="VEuPathDB" id="FungiDB:BON22_3297"/>
<dbReference type="GO" id="GO:0000398">
    <property type="term" value="P:mRNA splicing, via spliceosome"/>
    <property type="evidence" value="ECO:0007669"/>
    <property type="project" value="InterPro"/>
</dbReference>
<dbReference type="GO" id="GO:0005681">
    <property type="term" value="C:spliceosomal complex"/>
    <property type="evidence" value="ECO:0007669"/>
    <property type="project" value="UniProtKB-UniRule"/>
</dbReference>
<evidence type="ECO:0000256" key="3">
    <source>
        <dbReference type="RuleBase" id="RU367140"/>
    </source>
</evidence>
<dbReference type="OrthoDB" id="666364at2759"/>
<evidence type="ECO:0000259" key="5">
    <source>
        <dbReference type="Pfam" id="PF02731"/>
    </source>
</evidence>
<feature type="region of interest" description="Disordered" evidence="4">
    <location>
        <begin position="147"/>
        <end position="176"/>
    </location>
</feature>
<accession>A0A061B432</accession>
<keyword evidence="3" id="KW-0539">Nucleus</keyword>
<keyword evidence="3" id="KW-0747">Spliceosome</keyword>
<evidence type="ECO:0000256" key="1">
    <source>
        <dbReference type="ARBA" id="ARBA00010197"/>
    </source>
</evidence>
<dbReference type="PhylomeDB" id="A0A061B432"/>
<reference evidence="6" key="1">
    <citation type="journal article" date="2014" name="Genome Announc.">
        <title>Genome sequence of the yeast Cyberlindnera fabianii (Hansenula fabianii).</title>
        <authorList>
            <person name="Freel K.C."/>
            <person name="Sarilar V."/>
            <person name="Neuveglise C."/>
            <person name="Devillers H."/>
            <person name="Friedrich A."/>
            <person name="Schacherer J."/>
        </authorList>
    </citation>
    <scope>NUCLEOTIDE SEQUENCE</scope>
    <source>
        <strain evidence="6">YJS4271</strain>
    </source>
</reference>
<keyword evidence="3" id="KW-0507">mRNA processing</keyword>
<keyword evidence="3" id="KW-0508">mRNA splicing</keyword>
<dbReference type="PANTHER" id="PTHR12096">
    <property type="entry name" value="NUCLEAR PROTEIN SKIP-RELATED"/>
    <property type="match status" value="1"/>
</dbReference>
<comment type="function">
    <text evidence="3">Involved in pre-mRNA splicing.</text>
</comment>
<evidence type="ECO:0000256" key="2">
    <source>
        <dbReference type="ARBA" id="ARBA00022160"/>
    </source>
</evidence>
<feature type="compositionally biased region" description="Low complexity" evidence="4">
    <location>
        <begin position="15"/>
        <end position="32"/>
    </location>
</feature>
<dbReference type="AlphaFoldDB" id="A0A061B432"/>
<name>A0A061B432_CYBFA</name>
<dbReference type="InterPro" id="IPR004015">
    <property type="entry name" value="SKI-int_prot_SKIP_SNW-dom"/>
</dbReference>
<comment type="subunit">
    <text evidence="3">Associated with the spliceosome.</text>
</comment>
<feature type="region of interest" description="Disordered" evidence="4">
    <location>
        <begin position="262"/>
        <end position="320"/>
    </location>
</feature>
<gene>
    <name evidence="6" type="ORF">CYFA0S_15e01596g</name>
</gene>
<proteinExistence type="inferred from homology"/>
<dbReference type="EMBL" id="LK052900">
    <property type="protein sequence ID" value="CDR44694.1"/>
    <property type="molecule type" value="Genomic_DNA"/>
</dbReference>
<feature type="compositionally biased region" description="Basic and acidic residues" evidence="4">
    <location>
        <begin position="395"/>
        <end position="413"/>
    </location>
</feature>
<feature type="region of interest" description="Disordered" evidence="4">
    <location>
        <begin position="11"/>
        <end position="34"/>
    </location>
</feature>
<comment type="similarity">
    <text evidence="1 3">Belongs to the SNW family.</text>
</comment>
<comment type="subcellular location">
    <subcellularLocation>
        <location evidence="3">Nucleus</location>
    </subcellularLocation>
</comment>
<evidence type="ECO:0000256" key="4">
    <source>
        <dbReference type="SAM" id="MobiDB-lite"/>
    </source>
</evidence>
<sequence>MFSIGQYLSQVRGDSAGSTASGTSTATTNTNNQVVLAPEPKKAPSRDYTQLIRTGENRDRVIQSSIDDVKPLRQRKRNISLQKPSEEQILECTERTRKALDNVLQTKLGTLKKDKSKPDYVRYTSSNILNDAPTSSRIIKIIDKQQDPMAPPKFKQKKQFERPPSPPAPILHAPTKKVTAEEQKQWYIPPAISNWKNPNGFTIALDKRLAVDGRDPSANASVEINEKFVNLADSLDKADQDVRNEIKIRHALKKMEAEKLTREKEERLRQLAQKTREDRARIQSRQQERFENEDERRRTLDREERRRKAERELKMSKMGKEQKIRSMAKTLGDRDISERAQLGVSKATKSIETQFDSRLFTKSTQITNSEDQVYDSELFVQQAISNIYKVSNSSRDQDPDEALHDLTSEKRFESLGPVQFEKSGEGSSNSKPVDDSEYGLQVKRQRTE</sequence>
<protein>
    <recommendedName>
        <fullName evidence="2 3">Pre-mRNA-processing protein 45</fullName>
    </recommendedName>
</protein>
<dbReference type="Pfam" id="PF02731">
    <property type="entry name" value="SKIP_SNW"/>
    <property type="match status" value="1"/>
</dbReference>
<feature type="region of interest" description="Disordered" evidence="4">
    <location>
        <begin position="391"/>
        <end position="448"/>
    </location>
</feature>
<feature type="domain" description="SKI-interacting protein SKIP SNW" evidence="5">
    <location>
        <begin position="120"/>
        <end position="279"/>
    </location>
</feature>